<dbReference type="SMART" id="SM00320">
    <property type="entry name" value="WD40"/>
    <property type="match status" value="6"/>
</dbReference>
<dbReference type="PRINTS" id="PR00320">
    <property type="entry name" value="GPROTEINBRPT"/>
</dbReference>
<dbReference type="InterPro" id="IPR019775">
    <property type="entry name" value="WD40_repeat_CS"/>
</dbReference>
<feature type="repeat" description="WD" evidence="7">
    <location>
        <begin position="624"/>
        <end position="663"/>
    </location>
</feature>
<evidence type="ECO:0000256" key="5">
    <source>
        <dbReference type="ARBA" id="ARBA00022989"/>
    </source>
</evidence>
<dbReference type="RefSeq" id="XP_023463275.1">
    <property type="nucleotide sequence ID" value="XM_023614082.1"/>
</dbReference>
<evidence type="ECO:0000259" key="9">
    <source>
        <dbReference type="PROSITE" id="PS50181"/>
    </source>
</evidence>
<dbReference type="Gene3D" id="2.130.10.10">
    <property type="entry name" value="YVTN repeat-like/Quinoprotein amine dehydrogenase"/>
    <property type="match status" value="1"/>
</dbReference>
<dbReference type="Pfam" id="PF00400">
    <property type="entry name" value="WD40"/>
    <property type="match status" value="6"/>
</dbReference>
<dbReference type="SUPFAM" id="SSF81383">
    <property type="entry name" value="F-box domain"/>
    <property type="match status" value="1"/>
</dbReference>
<dbReference type="SUPFAM" id="SSF103506">
    <property type="entry name" value="Mitochondrial carrier"/>
    <property type="match status" value="1"/>
</dbReference>
<dbReference type="PANTHER" id="PTHR14604">
    <property type="entry name" value="WD40 REPEAT PF20"/>
    <property type="match status" value="1"/>
</dbReference>
<dbReference type="InterPro" id="IPR036322">
    <property type="entry name" value="WD40_repeat_dom_sf"/>
</dbReference>
<feature type="repeat" description="WD" evidence="7">
    <location>
        <begin position="664"/>
        <end position="703"/>
    </location>
</feature>
<evidence type="ECO:0000256" key="7">
    <source>
        <dbReference type="PROSITE-ProRule" id="PRU00221"/>
    </source>
</evidence>
<organism evidence="10 11">
    <name type="scientific">Rhizopus microsporus ATCC 52813</name>
    <dbReference type="NCBI Taxonomy" id="1340429"/>
    <lineage>
        <taxon>Eukaryota</taxon>
        <taxon>Fungi</taxon>
        <taxon>Fungi incertae sedis</taxon>
        <taxon>Mucoromycota</taxon>
        <taxon>Mucoromycotina</taxon>
        <taxon>Mucoromycetes</taxon>
        <taxon>Mucorales</taxon>
        <taxon>Mucorineae</taxon>
        <taxon>Rhizopodaceae</taxon>
        <taxon>Rhizopus</taxon>
    </lineage>
</organism>
<dbReference type="CDD" id="cd00200">
    <property type="entry name" value="WD40"/>
    <property type="match status" value="1"/>
</dbReference>
<dbReference type="Gene3D" id="1.50.40.10">
    <property type="entry name" value="Mitochondrial carrier domain"/>
    <property type="match status" value="1"/>
</dbReference>
<dbReference type="Pfam" id="PF12937">
    <property type="entry name" value="F-box-like"/>
    <property type="match status" value="1"/>
</dbReference>
<accession>A0A2G4SLA3</accession>
<dbReference type="EMBL" id="KZ303858">
    <property type="protein sequence ID" value="PHZ09567.1"/>
    <property type="molecule type" value="Genomic_DNA"/>
</dbReference>
<evidence type="ECO:0000256" key="6">
    <source>
        <dbReference type="ARBA" id="ARBA00023136"/>
    </source>
</evidence>
<feature type="repeat" description="Solcar" evidence="8">
    <location>
        <begin position="95"/>
        <end position="184"/>
    </location>
</feature>
<keyword evidence="5" id="KW-1133">Transmembrane helix</keyword>
<dbReference type="Proteomes" id="UP000242254">
    <property type="component" value="Unassembled WGS sequence"/>
</dbReference>
<dbReference type="PROSITE" id="PS50082">
    <property type="entry name" value="WD_REPEATS_2"/>
    <property type="match status" value="5"/>
</dbReference>
<dbReference type="InterPro" id="IPR015943">
    <property type="entry name" value="WD40/YVTN_repeat-like_dom_sf"/>
</dbReference>
<dbReference type="InterPro" id="IPR001680">
    <property type="entry name" value="WD40_rpt"/>
</dbReference>
<dbReference type="SMART" id="SM00256">
    <property type="entry name" value="FBOX"/>
    <property type="match status" value="1"/>
</dbReference>
<dbReference type="InterPro" id="IPR001810">
    <property type="entry name" value="F-box_dom"/>
</dbReference>
<feature type="repeat" description="WD" evidence="7">
    <location>
        <begin position="503"/>
        <end position="542"/>
    </location>
</feature>
<evidence type="ECO:0000256" key="1">
    <source>
        <dbReference type="ARBA" id="ARBA00004141"/>
    </source>
</evidence>
<dbReference type="SUPFAM" id="SSF50978">
    <property type="entry name" value="WD40 repeat-like"/>
    <property type="match status" value="1"/>
</dbReference>
<feature type="domain" description="F-box" evidence="9">
    <location>
        <begin position="351"/>
        <end position="397"/>
    </location>
</feature>
<evidence type="ECO:0000256" key="8">
    <source>
        <dbReference type="PROSITE-ProRule" id="PRU00282"/>
    </source>
</evidence>
<evidence type="ECO:0000313" key="11">
    <source>
        <dbReference type="Proteomes" id="UP000242254"/>
    </source>
</evidence>
<feature type="repeat" description="WD" evidence="7">
    <location>
        <begin position="583"/>
        <end position="623"/>
    </location>
</feature>
<dbReference type="PROSITE" id="PS50181">
    <property type="entry name" value="FBOX"/>
    <property type="match status" value="1"/>
</dbReference>
<keyword evidence="11" id="KW-1185">Reference proteome</keyword>
<feature type="repeat" description="Solcar" evidence="8">
    <location>
        <begin position="6"/>
        <end position="86"/>
    </location>
</feature>
<evidence type="ECO:0000313" key="10">
    <source>
        <dbReference type="EMBL" id="PHZ09567.1"/>
    </source>
</evidence>
<keyword evidence="2 7" id="KW-0853">WD repeat</keyword>
<evidence type="ECO:0000256" key="4">
    <source>
        <dbReference type="ARBA" id="ARBA00022737"/>
    </source>
</evidence>
<sequence>MSTTQEQLKINFISGATGLSFSYACMHPLDTIKTRIQAADPNVGWRQVIFSKATLRSLGKGFFVSALGAAGQGGARFSTYEYCKAKMLPKEKNGWTIPVTALSAVLGDLASSIIKVPREVITAKLQIDHYKTRTGQRPNAAYVIRQTLLEDGPKGLFRGFWAIAARDSPFMIILLVSYENFKAFHHRSVRETLEKTREYRRKHQIVASTSFEELEADIPTMRSVIYGGVSGFMAGYFTTPMDVVRTRVIAQKKNNHNKPMTVSEMTRFMIRTHWTHSQASTMTKSRNIYHAFFAGAVPRSFWWFGICVHYDQNYSNLTKEQFELSESISNWTEAQRAELTFHLLTTLPPYQVTQIQLPYEIAINILSFLDTKSLIQASQVSKGWHALCEDSNLWKRLYEAEGWQYNQQEIDDYLNKDSIHPIPIQRSSSPFIPRKSTMTNRLLMQSKETHKADEKLKYHHDPETHKRMINWKRLYQNRWLIEQRWKRGSCVTRMLPTESTPESELHTGGIYCTQFDKSKIVTGSRDWSIKVWDVTTGRCKKTIRVHNGSVLCLQFDDEHVLSGSSDTTVALTDLVTGQAKHVLRGHFHSVLGVKFVGKTKLVSCSKDSSLRLWDRATGECLRLLDGHEAAVNAIQWHDNRIVSASGDRTVKIWDVDSGVCLRTLKGHTRGVACVEFDGHRIVSGSSDETVRIWDAESGDCVFTLMGHTQLVRTLQFNSQLNRIISGCYDGHLKLWDLKEGKLQKNLGQATEGRIFNIKFDFSKIMCCSNLTRLVVYDFAHGIDTSFLQ</sequence>
<comment type="subcellular location">
    <subcellularLocation>
        <location evidence="1">Membrane</location>
        <topology evidence="1">Multi-pass membrane protein</topology>
    </subcellularLocation>
</comment>
<dbReference type="PROSITE" id="PS50294">
    <property type="entry name" value="WD_REPEATS_REGION"/>
    <property type="match status" value="5"/>
</dbReference>
<proteinExistence type="predicted"/>
<reference evidence="10 11" key="1">
    <citation type="journal article" date="2016" name="Proc. Natl. Acad. Sci. U.S.A.">
        <title>Lipid metabolic changes in an early divergent fungus govern the establishment of a mutualistic symbiosis with endobacteria.</title>
        <authorList>
            <person name="Lastovetsky O.A."/>
            <person name="Gaspar M.L."/>
            <person name="Mondo S.J."/>
            <person name="LaButti K.M."/>
            <person name="Sandor L."/>
            <person name="Grigoriev I.V."/>
            <person name="Henry S.A."/>
            <person name="Pawlowska T.E."/>
        </authorList>
    </citation>
    <scope>NUCLEOTIDE SEQUENCE [LARGE SCALE GENOMIC DNA]</scope>
    <source>
        <strain evidence="10 11">ATCC 52813</strain>
    </source>
</reference>
<dbReference type="InterPro" id="IPR050995">
    <property type="entry name" value="WD-F-box_domain-protein"/>
</dbReference>
<dbReference type="PROSITE" id="PS00678">
    <property type="entry name" value="WD_REPEATS_1"/>
    <property type="match status" value="4"/>
</dbReference>
<dbReference type="GeneID" id="35445071"/>
<dbReference type="GO" id="GO:0016020">
    <property type="term" value="C:membrane"/>
    <property type="evidence" value="ECO:0007669"/>
    <property type="project" value="UniProtKB-SubCell"/>
</dbReference>
<gene>
    <name evidence="10" type="ORF">RHIMIDRAFT_294393</name>
</gene>
<dbReference type="AlphaFoldDB" id="A0A2G4SLA3"/>
<dbReference type="InterPro" id="IPR018108">
    <property type="entry name" value="MCP_transmembrane"/>
</dbReference>
<dbReference type="PROSITE" id="PS50920">
    <property type="entry name" value="SOLCAR"/>
    <property type="match status" value="2"/>
</dbReference>
<dbReference type="Pfam" id="PF00153">
    <property type="entry name" value="Mito_carr"/>
    <property type="match status" value="3"/>
</dbReference>
<protein>
    <submittedName>
        <fullName evidence="10">WD40 repeat-like protein</fullName>
    </submittedName>
</protein>
<evidence type="ECO:0000256" key="2">
    <source>
        <dbReference type="ARBA" id="ARBA00022574"/>
    </source>
</evidence>
<keyword evidence="3 8" id="KW-0812">Transmembrane</keyword>
<evidence type="ECO:0000256" key="3">
    <source>
        <dbReference type="ARBA" id="ARBA00022692"/>
    </source>
</evidence>
<dbReference type="InterPro" id="IPR036047">
    <property type="entry name" value="F-box-like_dom_sf"/>
</dbReference>
<keyword evidence="6 8" id="KW-0472">Membrane</keyword>
<dbReference type="PANTHER" id="PTHR14604:SF4">
    <property type="entry name" value="F-BOX DOMAIN-CONTAINING PROTEIN"/>
    <property type="match status" value="1"/>
</dbReference>
<dbReference type="InterPro" id="IPR020472">
    <property type="entry name" value="WD40_PAC1"/>
</dbReference>
<keyword evidence="4" id="KW-0677">Repeat</keyword>
<dbReference type="STRING" id="1340429.A0A2G4SLA3"/>
<dbReference type="Gene3D" id="1.20.1280.50">
    <property type="match status" value="1"/>
</dbReference>
<name>A0A2G4SLA3_RHIZD</name>
<dbReference type="InterPro" id="IPR023395">
    <property type="entry name" value="MCP_dom_sf"/>
</dbReference>
<feature type="repeat" description="WD" evidence="7">
    <location>
        <begin position="704"/>
        <end position="745"/>
    </location>
</feature>